<sequence length="58" mass="6322">MGMPSTQASNALIYMSLVAMLALGLFVSWKNSKRNEFLSSNRTQRGLPLAMNFVASGL</sequence>
<proteinExistence type="predicted"/>
<accession>A0A0J9XJU9</accession>
<dbReference type="EMBL" id="CCBN010000026">
    <property type="protein sequence ID" value="CDO57835.1"/>
    <property type="molecule type" value="Genomic_DNA"/>
</dbReference>
<keyword evidence="1" id="KW-1133">Transmembrane helix</keyword>
<dbReference type="Proteomes" id="UP000242525">
    <property type="component" value="Unassembled WGS sequence"/>
</dbReference>
<evidence type="ECO:0000256" key="1">
    <source>
        <dbReference type="SAM" id="Phobius"/>
    </source>
</evidence>
<name>A0A0J9XJU9_GEOCN</name>
<dbReference type="OrthoDB" id="6132759at2759"/>
<dbReference type="STRING" id="1173061.A0A0J9XJU9"/>
<dbReference type="AlphaFoldDB" id="A0A0J9XJU9"/>
<gene>
    <name evidence="2" type="ORF">BN980_GECA26s00180g</name>
</gene>
<organism evidence="2 3">
    <name type="scientific">Geotrichum candidum</name>
    <name type="common">Oospora lactis</name>
    <name type="synonym">Dipodascus geotrichum</name>
    <dbReference type="NCBI Taxonomy" id="1173061"/>
    <lineage>
        <taxon>Eukaryota</taxon>
        <taxon>Fungi</taxon>
        <taxon>Dikarya</taxon>
        <taxon>Ascomycota</taxon>
        <taxon>Saccharomycotina</taxon>
        <taxon>Dipodascomycetes</taxon>
        <taxon>Dipodascales</taxon>
        <taxon>Dipodascaceae</taxon>
        <taxon>Geotrichum</taxon>
    </lineage>
</organism>
<comment type="caution">
    <text evidence="2">The sequence shown here is derived from an EMBL/GenBank/DDBJ whole genome shotgun (WGS) entry which is preliminary data.</text>
</comment>
<evidence type="ECO:0000313" key="3">
    <source>
        <dbReference type="Proteomes" id="UP000242525"/>
    </source>
</evidence>
<feature type="transmembrane region" description="Helical" evidence="1">
    <location>
        <begin position="12"/>
        <end position="29"/>
    </location>
</feature>
<keyword evidence="1" id="KW-0472">Membrane</keyword>
<reference evidence="2" key="1">
    <citation type="submission" date="2014-03" db="EMBL/GenBank/DDBJ databases">
        <authorList>
            <person name="Casaregola S."/>
        </authorList>
    </citation>
    <scope>NUCLEOTIDE SEQUENCE [LARGE SCALE GENOMIC DNA]</scope>
    <source>
        <strain evidence="2">CLIB 918</strain>
    </source>
</reference>
<keyword evidence="3" id="KW-1185">Reference proteome</keyword>
<keyword evidence="1" id="KW-0812">Transmembrane</keyword>
<evidence type="ECO:0000313" key="2">
    <source>
        <dbReference type="EMBL" id="CDO57835.1"/>
    </source>
</evidence>
<protein>
    <submittedName>
        <fullName evidence="2">Uncharacterized protein</fullName>
    </submittedName>
</protein>